<dbReference type="PANTHER" id="PTHR14209:SF19">
    <property type="entry name" value="ISOAMYL ACETATE-HYDROLYZING ESTERASE 1 HOMOLOG"/>
    <property type="match status" value="1"/>
</dbReference>
<feature type="domain" description="SGNH hydrolase-type esterase" evidence="3">
    <location>
        <begin position="47"/>
        <end position="237"/>
    </location>
</feature>
<evidence type="ECO:0000256" key="1">
    <source>
        <dbReference type="ARBA" id="ARBA00022801"/>
    </source>
</evidence>
<evidence type="ECO:0000259" key="3">
    <source>
        <dbReference type="Pfam" id="PF13472"/>
    </source>
</evidence>
<name>A0A8T1WVC2_9STRA</name>
<dbReference type="FunFam" id="3.40.50.1110:FF:000002">
    <property type="entry name" value="isoamyl acetate-hydrolyzing esterase 1 homolog"/>
    <property type="match status" value="1"/>
</dbReference>
<keyword evidence="1" id="KW-0378">Hydrolase</keyword>
<dbReference type="InterPro" id="IPR013830">
    <property type="entry name" value="SGNH_hydro"/>
</dbReference>
<gene>
    <name evidence="4" type="ORF">PHYBOEH_002629</name>
</gene>
<evidence type="ECO:0000256" key="2">
    <source>
        <dbReference type="SAM" id="Phobius"/>
    </source>
</evidence>
<feature type="transmembrane region" description="Helical" evidence="2">
    <location>
        <begin position="6"/>
        <end position="25"/>
    </location>
</feature>
<dbReference type="CDD" id="cd01838">
    <property type="entry name" value="Isoamyl_acetate_hydrolase_like"/>
    <property type="match status" value="1"/>
</dbReference>
<organism evidence="4 5">
    <name type="scientific">Phytophthora boehmeriae</name>
    <dbReference type="NCBI Taxonomy" id="109152"/>
    <lineage>
        <taxon>Eukaryota</taxon>
        <taxon>Sar</taxon>
        <taxon>Stramenopiles</taxon>
        <taxon>Oomycota</taxon>
        <taxon>Peronosporomycetes</taxon>
        <taxon>Peronosporales</taxon>
        <taxon>Peronosporaceae</taxon>
        <taxon>Phytophthora</taxon>
    </lineage>
</organism>
<proteinExistence type="predicted"/>
<dbReference type="InterPro" id="IPR045136">
    <property type="entry name" value="Iah1-like"/>
</dbReference>
<keyword evidence="2" id="KW-0812">Transmembrane</keyword>
<accession>A0A8T1WVC2</accession>
<protein>
    <recommendedName>
        <fullName evidence="3">SGNH hydrolase-type esterase domain-containing protein</fullName>
    </recommendedName>
</protein>
<dbReference type="EMBL" id="JAGDFL010000168">
    <property type="protein sequence ID" value="KAG7396188.1"/>
    <property type="molecule type" value="Genomic_DNA"/>
</dbReference>
<reference evidence="4" key="1">
    <citation type="submission" date="2021-02" db="EMBL/GenBank/DDBJ databases">
        <authorList>
            <person name="Palmer J.M."/>
        </authorList>
    </citation>
    <scope>NUCLEOTIDE SEQUENCE</scope>
    <source>
        <strain evidence="4">SCRP23</strain>
    </source>
</reference>
<dbReference type="Pfam" id="PF13472">
    <property type="entry name" value="Lipase_GDSL_2"/>
    <property type="match status" value="1"/>
</dbReference>
<keyword evidence="2" id="KW-1133">Transmembrane helix</keyword>
<dbReference type="AlphaFoldDB" id="A0A8T1WVC2"/>
<sequence>MAQLLTWRILSLGVALIAIFAAYFVSWEGDIRTFVDGPSQTRPALLLLGDSLTEIGVDPDKAGWAALLQNHFRRSADVLPRGLSGYNTKWFIEFALPVITRELSSGDTHPALITLWLGANDAALVDGPSRRQHVPVDVYTSNLIVIIRSLRASAPRAAVLLITPPHVDDEVRLSRSRARRLDRSNSMAGEYARACMEVAKTVDVPVLDLHSWFNALPPRERSVSLEDGLHLSTLGNRWMERLLRAKMAESFPDLMVRLHAQDIPDWSQLP</sequence>
<evidence type="ECO:0000313" key="5">
    <source>
        <dbReference type="Proteomes" id="UP000693981"/>
    </source>
</evidence>
<dbReference type="Proteomes" id="UP000693981">
    <property type="component" value="Unassembled WGS sequence"/>
</dbReference>
<evidence type="ECO:0000313" key="4">
    <source>
        <dbReference type="EMBL" id="KAG7396188.1"/>
    </source>
</evidence>
<dbReference type="PANTHER" id="PTHR14209">
    <property type="entry name" value="ISOAMYL ACETATE-HYDROLYZING ESTERASE 1"/>
    <property type="match status" value="1"/>
</dbReference>
<keyword evidence="2" id="KW-0472">Membrane</keyword>
<comment type="caution">
    <text evidence="4">The sequence shown here is derived from an EMBL/GenBank/DDBJ whole genome shotgun (WGS) entry which is preliminary data.</text>
</comment>
<dbReference type="OrthoDB" id="671439at2759"/>
<keyword evidence="5" id="KW-1185">Reference proteome</keyword>
<dbReference type="GO" id="GO:0016787">
    <property type="term" value="F:hydrolase activity"/>
    <property type="evidence" value="ECO:0007669"/>
    <property type="project" value="UniProtKB-KW"/>
</dbReference>